<dbReference type="InterPro" id="IPR001647">
    <property type="entry name" value="HTH_TetR"/>
</dbReference>
<proteinExistence type="predicted"/>
<evidence type="ECO:0000313" key="6">
    <source>
        <dbReference type="EMBL" id="MBO0334492.1"/>
    </source>
</evidence>
<dbReference type="InterPro" id="IPR009057">
    <property type="entry name" value="Homeodomain-like_sf"/>
</dbReference>
<dbReference type="Pfam" id="PF21351">
    <property type="entry name" value="TetR_C_41"/>
    <property type="match status" value="1"/>
</dbReference>
<evidence type="ECO:0000256" key="3">
    <source>
        <dbReference type="ARBA" id="ARBA00023163"/>
    </source>
</evidence>
<dbReference type="SUPFAM" id="SSF46689">
    <property type="entry name" value="Homeodomain-like"/>
    <property type="match status" value="1"/>
</dbReference>
<dbReference type="Gene3D" id="1.10.357.10">
    <property type="entry name" value="Tetracycline Repressor, domain 2"/>
    <property type="match status" value="1"/>
</dbReference>
<gene>
    <name evidence="6" type="ORF">J0X12_12765</name>
</gene>
<keyword evidence="2 4" id="KW-0238">DNA-binding</keyword>
<comment type="caution">
    <text evidence="6">The sequence shown here is derived from an EMBL/GenBank/DDBJ whole genome shotgun (WGS) entry which is preliminary data.</text>
</comment>
<keyword evidence="3" id="KW-0804">Transcription</keyword>
<name>A0ABS3F7I6_9PROT</name>
<evidence type="ECO:0000313" key="7">
    <source>
        <dbReference type="Proteomes" id="UP000664761"/>
    </source>
</evidence>
<dbReference type="PANTHER" id="PTHR30055">
    <property type="entry name" value="HTH-TYPE TRANSCRIPTIONAL REGULATOR RUTR"/>
    <property type="match status" value="1"/>
</dbReference>
<dbReference type="Pfam" id="PF00440">
    <property type="entry name" value="TetR_N"/>
    <property type="match status" value="1"/>
</dbReference>
<reference evidence="6 7" key="1">
    <citation type="submission" date="2021-03" db="EMBL/GenBank/DDBJ databases">
        <title>Sneathiella sp. CAU 1612 isolated from Kang Won-do.</title>
        <authorList>
            <person name="Kim W."/>
        </authorList>
    </citation>
    <scope>NUCLEOTIDE SEQUENCE [LARGE SCALE GENOMIC DNA]</scope>
    <source>
        <strain evidence="6 7">CAU 1612</strain>
    </source>
</reference>
<dbReference type="Proteomes" id="UP000664761">
    <property type="component" value="Unassembled WGS sequence"/>
</dbReference>
<dbReference type="InterPro" id="IPR049484">
    <property type="entry name" value="Rv0078-like_C"/>
</dbReference>
<accession>A0ABS3F7I6</accession>
<keyword evidence="7" id="KW-1185">Reference proteome</keyword>
<keyword evidence="1" id="KW-0805">Transcription regulation</keyword>
<evidence type="ECO:0000256" key="4">
    <source>
        <dbReference type="PROSITE-ProRule" id="PRU00335"/>
    </source>
</evidence>
<dbReference type="PROSITE" id="PS50977">
    <property type="entry name" value="HTH_TETR_2"/>
    <property type="match status" value="1"/>
</dbReference>
<dbReference type="PANTHER" id="PTHR30055:SF234">
    <property type="entry name" value="HTH-TYPE TRANSCRIPTIONAL REGULATOR BETI"/>
    <property type="match status" value="1"/>
</dbReference>
<dbReference type="InterPro" id="IPR050109">
    <property type="entry name" value="HTH-type_TetR-like_transc_reg"/>
</dbReference>
<dbReference type="PRINTS" id="PR00455">
    <property type="entry name" value="HTHTETR"/>
</dbReference>
<organism evidence="6 7">
    <name type="scientific">Sneathiella sedimenti</name>
    <dbReference type="NCBI Taxonomy" id="2816034"/>
    <lineage>
        <taxon>Bacteria</taxon>
        <taxon>Pseudomonadati</taxon>
        <taxon>Pseudomonadota</taxon>
        <taxon>Alphaproteobacteria</taxon>
        <taxon>Sneathiellales</taxon>
        <taxon>Sneathiellaceae</taxon>
        <taxon>Sneathiella</taxon>
    </lineage>
</organism>
<sequence>MQEKRSIRSNKERTETTRAALVNSARALFVEKGYAETGTPEIVTRAKVTRGALYHHFKDKADLFRAVIEAEMQEVAASINDQTEGIANPLTALSTGATAYFEAMTIPGRARLLLLEGPVVLGVIEMERLDRLTGGQTLLAGLEEAHRQGLIGDIPRAALADLLAAAFDRAALAIAEGHPPAPYRAAIDALLDGIRV</sequence>
<evidence type="ECO:0000256" key="2">
    <source>
        <dbReference type="ARBA" id="ARBA00023125"/>
    </source>
</evidence>
<feature type="DNA-binding region" description="H-T-H motif" evidence="4">
    <location>
        <begin position="38"/>
        <end position="57"/>
    </location>
</feature>
<protein>
    <submittedName>
        <fullName evidence="6">TetR/AcrR family transcriptional regulator</fullName>
    </submittedName>
</protein>
<dbReference type="RefSeq" id="WP_207046338.1">
    <property type="nucleotide sequence ID" value="NZ_JAFLNC010000004.1"/>
</dbReference>
<evidence type="ECO:0000256" key="1">
    <source>
        <dbReference type="ARBA" id="ARBA00023015"/>
    </source>
</evidence>
<dbReference type="EMBL" id="JAFLNC010000004">
    <property type="protein sequence ID" value="MBO0334492.1"/>
    <property type="molecule type" value="Genomic_DNA"/>
</dbReference>
<feature type="domain" description="HTH tetR-type" evidence="5">
    <location>
        <begin position="15"/>
        <end position="75"/>
    </location>
</feature>
<evidence type="ECO:0000259" key="5">
    <source>
        <dbReference type="PROSITE" id="PS50977"/>
    </source>
</evidence>